<dbReference type="InterPro" id="IPR029058">
    <property type="entry name" value="AB_hydrolase_fold"/>
</dbReference>
<evidence type="ECO:0000259" key="4">
    <source>
        <dbReference type="Pfam" id="PF00326"/>
    </source>
</evidence>
<dbReference type="EMBL" id="MIGB01000005">
    <property type="protein sequence ID" value="OSY42564.1"/>
    <property type="molecule type" value="Genomic_DNA"/>
</dbReference>
<dbReference type="SUPFAM" id="SSF82171">
    <property type="entry name" value="DPP6 N-terminal domain-like"/>
    <property type="match status" value="1"/>
</dbReference>
<dbReference type="Gene3D" id="2.120.10.30">
    <property type="entry name" value="TolB, C-terminal domain"/>
    <property type="match status" value="2"/>
</dbReference>
<evidence type="ECO:0000256" key="3">
    <source>
        <dbReference type="SAM" id="MobiDB-lite"/>
    </source>
</evidence>
<evidence type="ECO:0000313" key="5">
    <source>
        <dbReference type="EMBL" id="OSY42564.1"/>
    </source>
</evidence>
<comment type="caution">
    <text evidence="5">The sequence shown here is derived from an EMBL/GenBank/DDBJ whole genome shotgun (WGS) entry which is preliminary data.</text>
</comment>
<dbReference type="InterPro" id="IPR011042">
    <property type="entry name" value="6-blade_b-propeller_TolB-like"/>
</dbReference>
<feature type="domain" description="Peptidase S9 prolyl oligopeptidase catalytic" evidence="4">
    <location>
        <begin position="442"/>
        <end position="659"/>
    </location>
</feature>
<reference evidence="5 6" key="1">
    <citation type="submission" date="2016-09" db="EMBL/GenBank/DDBJ databases">
        <title>Pseudonocardia autotrophica DSM535, a candidate organism with high potential of specific P450 cytochromes.</title>
        <authorList>
            <person name="Grumaz C."/>
            <person name="Vainshtein Y."/>
            <person name="Kirstahler P."/>
            <person name="Sohn K."/>
        </authorList>
    </citation>
    <scope>NUCLEOTIDE SEQUENCE [LARGE SCALE GENOMIC DNA]</scope>
    <source>
        <strain evidence="5 6">DSM 535</strain>
    </source>
</reference>
<proteinExistence type="predicted"/>
<dbReference type="InterPro" id="IPR011659">
    <property type="entry name" value="WD40"/>
</dbReference>
<dbReference type="AlphaFoldDB" id="A0A1Y2N505"/>
<keyword evidence="2" id="KW-0645">Protease</keyword>
<keyword evidence="6" id="KW-1185">Reference proteome</keyword>
<dbReference type="GO" id="GO:0004252">
    <property type="term" value="F:serine-type endopeptidase activity"/>
    <property type="evidence" value="ECO:0007669"/>
    <property type="project" value="TreeGrafter"/>
</dbReference>
<dbReference type="InterPro" id="IPR001375">
    <property type="entry name" value="Peptidase_S9_cat"/>
</dbReference>
<keyword evidence="1" id="KW-0378">Hydrolase</keyword>
<dbReference type="OrthoDB" id="262125at2"/>
<feature type="region of interest" description="Disordered" evidence="3">
    <location>
        <begin position="52"/>
        <end position="71"/>
    </location>
</feature>
<dbReference type="PANTHER" id="PTHR42776">
    <property type="entry name" value="SERINE PEPTIDASE S9 FAMILY MEMBER"/>
    <property type="match status" value="1"/>
</dbReference>
<dbReference type="SUPFAM" id="SSF53474">
    <property type="entry name" value="alpha/beta-Hydrolases"/>
    <property type="match status" value="1"/>
</dbReference>
<dbReference type="GO" id="GO:0006508">
    <property type="term" value="P:proteolysis"/>
    <property type="evidence" value="ECO:0007669"/>
    <property type="project" value="InterPro"/>
</dbReference>
<evidence type="ECO:0000256" key="2">
    <source>
        <dbReference type="ARBA" id="ARBA00022825"/>
    </source>
</evidence>
<gene>
    <name evidence="5" type="ORF">BG845_01487</name>
</gene>
<protein>
    <submittedName>
        <fullName evidence="5">Translocation protein TolB</fullName>
    </submittedName>
</protein>
<dbReference type="Proteomes" id="UP000194360">
    <property type="component" value="Unassembled WGS sequence"/>
</dbReference>
<dbReference type="Gene3D" id="3.40.50.1820">
    <property type="entry name" value="alpha/beta hydrolase"/>
    <property type="match status" value="1"/>
</dbReference>
<dbReference type="Pfam" id="PF07676">
    <property type="entry name" value="PD40"/>
    <property type="match status" value="4"/>
</dbReference>
<dbReference type="STRING" id="2074.BG845_01487"/>
<keyword evidence="2" id="KW-0720">Serine protease</keyword>
<sequence>MLPSDIGRLVTLGSPAVSPDGASVAFTVRRVDLERNSYPTSVWLAAVDGSSAPRRLTGSEHGDRSPAWSPDGTRLAVVTGRADGGSVLRVLPIGTPGEPVPLCERDEAVSEPAWSPDGTRIAFVSRERTARWSTGDDDRAREPRRIDRLFSRLDGEGWIVDRPSSVFVVDAAGGGAPWIVAGGPFEHSGPAWSPDGRTLAVVSSREPDWDLSSATGIYLADADGAAEPRRLTAPGPTHHSPSWSPDGSRIATLAADEHLAAPAHGHPCVVDVGTGAERVLATALDRQCSPIPGARAPVWDGADLLFTVEDRGGVHLYRVGTGDHDAPQPLLTGDRVVAAFDRAGGSTVVLLGDPARIPQLHVLDDGATPGAAPRRLTGLADPFHAAVPAPAPAHLAVPSPAGDGDIDTWVLLPEHVADGPVPVLLSIHGGPATQYSSVWFDEFRLWAAAGYAVVWCNPHGSTGFTEAWSRAIRAPEAETAPGTGWGGIDADDVLAALDGALDAFGELDRDRVGVLGGSYGGYLTTWLSARHPGRFRAACSERAVNNIESNEWHSDVAGWFHEQFGVTHLRDPGRYRAMSPVSYAADIDVPMLLLHSEDDLRCPPEQADALFVALRMLGKPVEYWRFPQESHGMSRDGSPRHRMQRARIILDFFGRHLGGTRPDEVPRG</sequence>
<dbReference type="Pfam" id="PF00326">
    <property type="entry name" value="Peptidase_S9"/>
    <property type="match status" value="1"/>
</dbReference>
<dbReference type="RefSeq" id="WP_085911756.1">
    <property type="nucleotide sequence ID" value="NZ_AP018920.1"/>
</dbReference>
<organism evidence="5 6">
    <name type="scientific">Pseudonocardia autotrophica</name>
    <name type="common">Amycolata autotrophica</name>
    <name type="synonym">Nocardia autotrophica</name>
    <dbReference type="NCBI Taxonomy" id="2074"/>
    <lineage>
        <taxon>Bacteria</taxon>
        <taxon>Bacillati</taxon>
        <taxon>Actinomycetota</taxon>
        <taxon>Actinomycetes</taxon>
        <taxon>Pseudonocardiales</taxon>
        <taxon>Pseudonocardiaceae</taxon>
        <taxon>Pseudonocardia</taxon>
    </lineage>
</organism>
<name>A0A1Y2N505_PSEAH</name>
<evidence type="ECO:0000256" key="1">
    <source>
        <dbReference type="ARBA" id="ARBA00022801"/>
    </source>
</evidence>
<evidence type="ECO:0000313" key="6">
    <source>
        <dbReference type="Proteomes" id="UP000194360"/>
    </source>
</evidence>
<dbReference type="PANTHER" id="PTHR42776:SF27">
    <property type="entry name" value="DIPEPTIDYL PEPTIDASE FAMILY MEMBER 6"/>
    <property type="match status" value="1"/>
</dbReference>
<accession>A0A1Y2N505</accession>